<evidence type="ECO:0000313" key="3">
    <source>
        <dbReference type="Proteomes" id="UP000693970"/>
    </source>
</evidence>
<sequence>MLHSRHPAHLDIVVTDAQPHAYDEFERTGSALWFCNKKSDPFGKFIQNYARADVREAYDMDVNRSDANSDDDSDCDDMPDLISRHDDDDDDDDDDSFHDLPDLMFRDDDAVDEEEEVNNTVATSFATNSRQTSHPESINITVPTVTNMYDDATDAAISPPRRYPQRIRKRNPKFAFNAHEISDQPTIPTPEEFVDTVARAYHMEVIAPMQQLVDMEPTMFLPAPDNWKQILKLPPHVMDHWSASLLKELKELIKKETFVLEDEPNPNDPIIPVTAKFRVKLTKDGMIEKLKSRIALRGDLMRDNVEIPDTWCPIAGFRAFKIFLATATYEIGELANCECKFDKSIHQVDQ</sequence>
<feature type="compositionally biased region" description="Acidic residues" evidence="1">
    <location>
        <begin position="87"/>
        <end position="96"/>
    </location>
</feature>
<accession>A0A9K3L9M0</accession>
<evidence type="ECO:0008006" key="4">
    <source>
        <dbReference type="Google" id="ProtNLM"/>
    </source>
</evidence>
<comment type="caution">
    <text evidence="2">The sequence shown here is derived from an EMBL/GenBank/DDBJ whole genome shotgun (WGS) entry which is preliminary data.</text>
</comment>
<dbReference type="Proteomes" id="UP000693970">
    <property type="component" value="Unassembled WGS sequence"/>
</dbReference>
<reference evidence="2" key="2">
    <citation type="submission" date="2021-04" db="EMBL/GenBank/DDBJ databases">
        <authorList>
            <person name="Podell S."/>
        </authorList>
    </citation>
    <scope>NUCLEOTIDE SEQUENCE</scope>
    <source>
        <strain evidence="2">Hildebrandi</strain>
    </source>
</reference>
<organism evidence="2 3">
    <name type="scientific">Nitzschia inconspicua</name>
    <dbReference type="NCBI Taxonomy" id="303405"/>
    <lineage>
        <taxon>Eukaryota</taxon>
        <taxon>Sar</taxon>
        <taxon>Stramenopiles</taxon>
        <taxon>Ochrophyta</taxon>
        <taxon>Bacillariophyta</taxon>
        <taxon>Bacillariophyceae</taxon>
        <taxon>Bacillariophycidae</taxon>
        <taxon>Bacillariales</taxon>
        <taxon>Bacillariaceae</taxon>
        <taxon>Nitzschia</taxon>
    </lineage>
</organism>
<name>A0A9K3L9M0_9STRA</name>
<feature type="region of interest" description="Disordered" evidence="1">
    <location>
        <begin position="62"/>
        <end position="102"/>
    </location>
</feature>
<dbReference type="EMBL" id="JAGRRH010000015">
    <property type="protein sequence ID" value="KAG7357480.1"/>
    <property type="molecule type" value="Genomic_DNA"/>
</dbReference>
<reference evidence="2" key="1">
    <citation type="journal article" date="2021" name="Sci. Rep.">
        <title>Diploid genomic architecture of Nitzschia inconspicua, an elite biomass production diatom.</title>
        <authorList>
            <person name="Oliver A."/>
            <person name="Podell S."/>
            <person name="Pinowska A."/>
            <person name="Traller J.C."/>
            <person name="Smith S.R."/>
            <person name="McClure R."/>
            <person name="Beliaev A."/>
            <person name="Bohutskyi P."/>
            <person name="Hill E.A."/>
            <person name="Rabines A."/>
            <person name="Zheng H."/>
            <person name="Allen L.Z."/>
            <person name="Kuo A."/>
            <person name="Grigoriev I.V."/>
            <person name="Allen A.E."/>
            <person name="Hazlebeck D."/>
            <person name="Allen E.E."/>
        </authorList>
    </citation>
    <scope>NUCLEOTIDE SEQUENCE</scope>
    <source>
        <strain evidence="2">Hildebrandi</strain>
    </source>
</reference>
<dbReference type="OrthoDB" id="411615at2759"/>
<feature type="compositionally biased region" description="Acidic residues" evidence="1">
    <location>
        <begin position="68"/>
        <end position="79"/>
    </location>
</feature>
<evidence type="ECO:0000256" key="1">
    <source>
        <dbReference type="SAM" id="MobiDB-lite"/>
    </source>
</evidence>
<proteinExistence type="predicted"/>
<evidence type="ECO:0000313" key="2">
    <source>
        <dbReference type="EMBL" id="KAG7357480.1"/>
    </source>
</evidence>
<gene>
    <name evidence="2" type="ORF">IV203_002168</name>
</gene>
<protein>
    <recommendedName>
        <fullName evidence="4">Reverse transcriptase domain-containing protein</fullName>
    </recommendedName>
</protein>
<dbReference type="AlphaFoldDB" id="A0A9K3L9M0"/>
<keyword evidence="3" id="KW-1185">Reference proteome</keyword>